<evidence type="ECO:0008006" key="6">
    <source>
        <dbReference type="Google" id="ProtNLM"/>
    </source>
</evidence>
<gene>
    <name evidence="5" type="ORF">S06H3_26823</name>
</gene>
<dbReference type="Pfam" id="PF07678">
    <property type="entry name" value="TED_complement"/>
    <property type="match status" value="1"/>
</dbReference>
<dbReference type="InterPro" id="IPR047565">
    <property type="entry name" value="Alpha-macroglob_thiol-ester_cl"/>
</dbReference>
<evidence type="ECO:0000259" key="3">
    <source>
        <dbReference type="Pfam" id="PF00207"/>
    </source>
</evidence>
<dbReference type="InterPro" id="IPR050473">
    <property type="entry name" value="A2M/Complement_sys"/>
</dbReference>
<dbReference type="InterPro" id="IPR008930">
    <property type="entry name" value="Terpenoid_cyclase/PrenylTrfase"/>
</dbReference>
<feature type="domain" description="Alpha-2-macroglobulin" evidence="3">
    <location>
        <begin position="1"/>
        <end position="35"/>
    </location>
</feature>
<evidence type="ECO:0000313" key="5">
    <source>
        <dbReference type="EMBL" id="GAI31366.1"/>
    </source>
</evidence>
<evidence type="ECO:0000256" key="1">
    <source>
        <dbReference type="ARBA" id="ARBA00022729"/>
    </source>
</evidence>
<dbReference type="SUPFAM" id="SSF48239">
    <property type="entry name" value="Terpenoid cyclases/Protein prenyltransferases"/>
    <property type="match status" value="1"/>
</dbReference>
<dbReference type="CDD" id="cd02891">
    <property type="entry name" value="A2M_like"/>
    <property type="match status" value="1"/>
</dbReference>
<dbReference type="GO" id="GO:0004866">
    <property type="term" value="F:endopeptidase inhibitor activity"/>
    <property type="evidence" value="ECO:0007669"/>
    <property type="project" value="InterPro"/>
</dbReference>
<dbReference type="Gene3D" id="1.50.10.20">
    <property type="match status" value="1"/>
</dbReference>
<name>X1NMC5_9ZZZZ</name>
<organism evidence="5">
    <name type="scientific">marine sediment metagenome</name>
    <dbReference type="NCBI Taxonomy" id="412755"/>
    <lineage>
        <taxon>unclassified sequences</taxon>
        <taxon>metagenomes</taxon>
        <taxon>ecological metagenomes</taxon>
    </lineage>
</organism>
<evidence type="ECO:0000256" key="2">
    <source>
        <dbReference type="ARBA" id="ARBA00022966"/>
    </source>
</evidence>
<feature type="non-terminal residue" evidence="5">
    <location>
        <position position="293"/>
    </location>
</feature>
<dbReference type="PANTHER" id="PTHR11412">
    <property type="entry name" value="MACROGLOBULIN / COMPLEMENT"/>
    <property type="match status" value="1"/>
</dbReference>
<dbReference type="InterPro" id="IPR001599">
    <property type="entry name" value="Macroglobln_a2"/>
</dbReference>
<accession>X1NMC5</accession>
<sequence length="293" mass="33597">FVDIDLPVALTEGDEISIPVAIYNYLPREQEIRLVLQEEEWFDILEKSEIKKSLKKDEVSVVYFPIKVKKIGYYSILVRAYGEVKSDAIKRMIAVLPDGRRFENIISDRLEGTVAKKISFPQNVIKDANSLMLKIFPGIYSQVVEGLDKLFGVPFGCFEQTTSVTYPNILILDYLRQTEQVKPEAEMTAEEYISLGYQRLLSFEVKGGGFSWFGNAPANRVLTAYGLMQFNDMAQVYEIDERIIERTAQWLKNQQNKDGSWTPDPQYCHAESWTTIQKSEILPTAYICWALGD</sequence>
<dbReference type="InterPro" id="IPR011626">
    <property type="entry name" value="Alpha-macroglobulin_TED"/>
</dbReference>
<dbReference type="PANTHER" id="PTHR11412:SF136">
    <property type="entry name" value="CD109 ANTIGEN"/>
    <property type="match status" value="1"/>
</dbReference>
<dbReference type="SMART" id="SM01419">
    <property type="entry name" value="Thiol-ester_cl"/>
    <property type="match status" value="1"/>
</dbReference>
<keyword evidence="1" id="KW-0732">Signal</keyword>
<dbReference type="GO" id="GO:0005615">
    <property type="term" value="C:extracellular space"/>
    <property type="evidence" value="ECO:0007669"/>
    <property type="project" value="InterPro"/>
</dbReference>
<dbReference type="InterPro" id="IPR013783">
    <property type="entry name" value="Ig-like_fold"/>
</dbReference>
<evidence type="ECO:0000259" key="4">
    <source>
        <dbReference type="Pfam" id="PF07678"/>
    </source>
</evidence>
<dbReference type="Gene3D" id="2.60.40.10">
    <property type="entry name" value="Immunoglobulins"/>
    <property type="match status" value="1"/>
</dbReference>
<comment type="caution">
    <text evidence="5">The sequence shown here is derived from an EMBL/GenBank/DDBJ whole genome shotgun (WGS) entry which is preliminary data.</text>
</comment>
<protein>
    <recommendedName>
        <fullName evidence="6">Alpha-2-macroglobulin domain-containing protein</fullName>
    </recommendedName>
</protein>
<reference evidence="5" key="1">
    <citation type="journal article" date="2014" name="Front. Microbiol.">
        <title>High frequency of phylogenetically diverse reductive dehalogenase-homologous genes in deep subseafloor sedimentary metagenomes.</title>
        <authorList>
            <person name="Kawai M."/>
            <person name="Futagami T."/>
            <person name="Toyoda A."/>
            <person name="Takaki Y."/>
            <person name="Nishi S."/>
            <person name="Hori S."/>
            <person name="Arai W."/>
            <person name="Tsubouchi T."/>
            <person name="Morono Y."/>
            <person name="Uchiyama I."/>
            <person name="Ito T."/>
            <person name="Fujiyama A."/>
            <person name="Inagaki F."/>
            <person name="Takami H."/>
        </authorList>
    </citation>
    <scope>NUCLEOTIDE SEQUENCE</scope>
    <source>
        <strain evidence="5">Expedition CK06-06</strain>
    </source>
</reference>
<dbReference type="Pfam" id="PF00207">
    <property type="entry name" value="A2M"/>
    <property type="match status" value="1"/>
</dbReference>
<proteinExistence type="predicted"/>
<keyword evidence="2" id="KW-0882">Thioester bond</keyword>
<feature type="domain" description="Alpha-macroglobulin-like TED" evidence="4">
    <location>
        <begin position="139"/>
        <end position="291"/>
    </location>
</feature>
<dbReference type="AlphaFoldDB" id="X1NMC5"/>
<dbReference type="EMBL" id="BARV01015526">
    <property type="protein sequence ID" value="GAI31366.1"/>
    <property type="molecule type" value="Genomic_DNA"/>
</dbReference>
<feature type="non-terminal residue" evidence="5">
    <location>
        <position position="1"/>
    </location>
</feature>